<organism evidence="2 3">
    <name type="scientific">Ceraceosorus bombacis</name>
    <dbReference type="NCBI Taxonomy" id="401625"/>
    <lineage>
        <taxon>Eukaryota</taxon>
        <taxon>Fungi</taxon>
        <taxon>Dikarya</taxon>
        <taxon>Basidiomycota</taxon>
        <taxon>Ustilaginomycotina</taxon>
        <taxon>Exobasidiomycetes</taxon>
        <taxon>Ceraceosorales</taxon>
        <taxon>Ceraceosoraceae</taxon>
        <taxon>Ceraceosorus</taxon>
    </lineage>
</organism>
<protein>
    <submittedName>
        <fullName evidence="2">Uncharacterized protein</fullName>
    </submittedName>
</protein>
<dbReference type="InterPro" id="IPR029032">
    <property type="entry name" value="AhpD-like"/>
</dbReference>
<dbReference type="OrthoDB" id="5392202at2759"/>
<name>A0A0P1BCV1_9BASI</name>
<dbReference type="EMBL" id="CCYA01000238">
    <property type="protein sequence ID" value="CEH13935.1"/>
    <property type="molecule type" value="Genomic_DNA"/>
</dbReference>
<reference evidence="3" key="1">
    <citation type="submission" date="2014-09" db="EMBL/GenBank/DDBJ databases">
        <authorList>
            <person name="Sharma Rahul"/>
            <person name="Thines Marco"/>
        </authorList>
    </citation>
    <scope>NUCLEOTIDE SEQUENCE [LARGE SCALE GENOMIC DNA]</scope>
</reference>
<dbReference type="Proteomes" id="UP000054845">
    <property type="component" value="Unassembled WGS sequence"/>
</dbReference>
<dbReference type="STRING" id="401625.A0A0P1BCV1"/>
<dbReference type="Gene3D" id="1.20.1290.10">
    <property type="entry name" value="AhpD-like"/>
    <property type="match status" value="1"/>
</dbReference>
<feature type="region of interest" description="Disordered" evidence="1">
    <location>
        <begin position="214"/>
        <end position="233"/>
    </location>
</feature>
<accession>A0A0P1BCV1</accession>
<evidence type="ECO:0000313" key="2">
    <source>
        <dbReference type="EMBL" id="CEH13935.1"/>
    </source>
</evidence>
<keyword evidence="3" id="KW-1185">Reference proteome</keyword>
<sequence length="311" mass="33631">MSRSLPTALKSLIKAPTFAARASTVNTGKTLPPGRQSGPLAGPGDEKLNALFDKIDQEAKDRKVGWSEWGCFATATLVTLNASSSLAALHRHSVASPALRLSLEEKLNRAQLMRETGLKCIGFIGIPKVINNLAALRAAVEEDKELSHALPMEPRRKITPELLPRVEEAANALWDNIYTPHSSKLLKILGRSHPDLPVFIVDGEYGPLFSPPHTFAAPNPPPSLASSEEPPALEPVWEGGVGPQVTSHVWGLLKAASSLKNAETQLDNEEIGKRWLTTEEGALWVVRTVDGICEAVEGAEMIEIATRESKL</sequence>
<dbReference type="PANTHER" id="PTHR28180">
    <property type="entry name" value="CONSERVED MITOCHONDRIAL PROTEIN-RELATED"/>
    <property type="match status" value="1"/>
</dbReference>
<evidence type="ECO:0000313" key="3">
    <source>
        <dbReference type="Proteomes" id="UP000054845"/>
    </source>
</evidence>
<dbReference type="PANTHER" id="PTHR28180:SF2">
    <property type="entry name" value="PEROXISOMAL PROTEIN 2"/>
    <property type="match status" value="1"/>
</dbReference>
<feature type="region of interest" description="Disordered" evidence="1">
    <location>
        <begin position="24"/>
        <end position="43"/>
    </location>
</feature>
<evidence type="ECO:0000256" key="1">
    <source>
        <dbReference type="SAM" id="MobiDB-lite"/>
    </source>
</evidence>
<dbReference type="AlphaFoldDB" id="A0A0P1BCV1"/>
<proteinExistence type="predicted"/>
<dbReference type="InterPro" id="IPR052999">
    <property type="entry name" value="PTS1_Protein"/>
</dbReference>